<dbReference type="Proteomes" id="UP001166286">
    <property type="component" value="Unassembled WGS sequence"/>
</dbReference>
<sequence>MTMHSTSPQKKPDRHSLPAELHEDCEAPLVSESSTSVTQPEVLGRLERPHDVLRQILSPYKEDTPSSEVAISKEDHLSLLPSQYLRGIGWGSCGKIYHQLGTTHVVKKAINGNIVLSDECRLWNDLIMHKKVEEVIDSHNVGRDNIPVLVPRVYRYISKTDEWWKTHDHMFPPEDRTPENLLISEHIPPIHAIGRNALMDYFCPEKLRPGAKLQDSNNDCLIRLYLGKRRDHITRLRPGDKTYFGIRNFPLCLDQMEDIGLDTMAFASAMADTLALLHWEARIDAADVEFVLGGAPCLTHKPLPGFEQLRHLAADTSTDTTVPDHGAGAPVTHMWLLDFNQCQPISMNEIGVDQAVKRFLDNDPYYPRPATENGSDCLWLHFQQRYLAASRHILNGSGYSRLALLFIEKLKKAMTARLERKAEAARRSDIWSEFERQGNA</sequence>
<reference evidence="3" key="1">
    <citation type="submission" date="2023-03" db="EMBL/GenBank/DDBJ databases">
        <title>Complete genome of Cladonia borealis.</title>
        <authorList>
            <person name="Park H."/>
        </authorList>
    </citation>
    <scope>NUCLEOTIDE SEQUENCE</scope>
    <source>
        <strain evidence="3">ANT050790</strain>
    </source>
</reference>
<protein>
    <recommendedName>
        <fullName evidence="2">DUF3669 domain-containing protein</fullName>
    </recommendedName>
</protein>
<feature type="domain" description="DUF3669" evidence="2">
    <location>
        <begin position="334"/>
        <end position="395"/>
    </location>
</feature>
<dbReference type="PANTHER" id="PTHR40780:SF2">
    <property type="entry name" value="DUF3669 DOMAIN-CONTAINING PROTEIN"/>
    <property type="match status" value="1"/>
</dbReference>
<evidence type="ECO:0000256" key="1">
    <source>
        <dbReference type="SAM" id="MobiDB-lite"/>
    </source>
</evidence>
<feature type="region of interest" description="Disordered" evidence="1">
    <location>
        <begin position="1"/>
        <end position="41"/>
    </location>
</feature>
<feature type="compositionally biased region" description="Basic and acidic residues" evidence="1">
    <location>
        <begin position="10"/>
        <end position="25"/>
    </location>
</feature>
<gene>
    <name evidence="3" type="ORF">JMJ35_008376</name>
</gene>
<name>A0AA39QTQ5_9LECA</name>
<dbReference type="EMBL" id="JAFEKC020000019">
    <property type="protein sequence ID" value="KAK0509005.1"/>
    <property type="molecule type" value="Genomic_DNA"/>
</dbReference>
<dbReference type="PANTHER" id="PTHR40780">
    <property type="entry name" value="DUF3669 DOMAIN-CONTAINING PROTEIN"/>
    <property type="match status" value="1"/>
</dbReference>
<dbReference type="Pfam" id="PF12417">
    <property type="entry name" value="DUF3669"/>
    <property type="match status" value="1"/>
</dbReference>
<evidence type="ECO:0000313" key="4">
    <source>
        <dbReference type="Proteomes" id="UP001166286"/>
    </source>
</evidence>
<evidence type="ECO:0000259" key="2">
    <source>
        <dbReference type="Pfam" id="PF12417"/>
    </source>
</evidence>
<evidence type="ECO:0000313" key="3">
    <source>
        <dbReference type="EMBL" id="KAK0509005.1"/>
    </source>
</evidence>
<organism evidence="3 4">
    <name type="scientific">Cladonia borealis</name>
    <dbReference type="NCBI Taxonomy" id="184061"/>
    <lineage>
        <taxon>Eukaryota</taxon>
        <taxon>Fungi</taxon>
        <taxon>Dikarya</taxon>
        <taxon>Ascomycota</taxon>
        <taxon>Pezizomycotina</taxon>
        <taxon>Lecanoromycetes</taxon>
        <taxon>OSLEUM clade</taxon>
        <taxon>Lecanoromycetidae</taxon>
        <taxon>Lecanorales</taxon>
        <taxon>Lecanorineae</taxon>
        <taxon>Cladoniaceae</taxon>
        <taxon>Cladonia</taxon>
    </lineage>
</organism>
<comment type="caution">
    <text evidence="3">The sequence shown here is derived from an EMBL/GenBank/DDBJ whole genome shotgun (WGS) entry which is preliminary data.</text>
</comment>
<accession>A0AA39QTQ5</accession>
<proteinExistence type="predicted"/>
<dbReference type="InterPro" id="IPR022137">
    <property type="entry name" value="Znf_prot_DUF3669"/>
</dbReference>
<keyword evidence="4" id="KW-1185">Reference proteome</keyword>
<dbReference type="AlphaFoldDB" id="A0AA39QTQ5"/>